<keyword evidence="2" id="KW-1185">Reference proteome</keyword>
<proteinExistence type="predicted"/>
<dbReference type="OrthoDB" id="2272at2157"/>
<sequence>MNKHLMMGAVMITLATVGIITAATLPAQQSFGISMPTLQRGTGSGDDEGPKAPIAISGDNIYITWWTNATGNEEIMFRASNDGGTTFVDKMNLSNSTEADSEDVEIAADGDHLVITWWERNQTAEEPVVRISSDAGATFGPLLKLATNGTIGVASEEE</sequence>
<dbReference type="Proteomes" id="UP000058925">
    <property type="component" value="Chromosome"/>
</dbReference>
<dbReference type="AlphaFoldDB" id="A0A654LV96"/>
<evidence type="ECO:0008006" key="3">
    <source>
        <dbReference type="Google" id="ProtNLM"/>
    </source>
</evidence>
<dbReference type="Gene3D" id="2.120.10.10">
    <property type="match status" value="1"/>
</dbReference>
<organism evidence="1 2">
    <name type="scientific">Candidatus Nitrosocosmicus oleophilus</name>
    <dbReference type="NCBI Taxonomy" id="1353260"/>
    <lineage>
        <taxon>Archaea</taxon>
        <taxon>Nitrososphaerota</taxon>
        <taxon>Nitrososphaeria</taxon>
        <taxon>Nitrososphaerales</taxon>
        <taxon>Nitrososphaeraceae</taxon>
        <taxon>Candidatus Nitrosocosmicus</taxon>
    </lineage>
</organism>
<dbReference type="InterPro" id="IPR036278">
    <property type="entry name" value="Sialidase_sf"/>
</dbReference>
<evidence type="ECO:0000313" key="2">
    <source>
        <dbReference type="Proteomes" id="UP000058925"/>
    </source>
</evidence>
<dbReference type="RefSeq" id="WP_196817853.1">
    <property type="nucleotide sequence ID" value="NZ_CP012850.1"/>
</dbReference>
<dbReference type="GeneID" id="60421256"/>
<dbReference type="SUPFAM" id="SSF50939">
    <property type="entry name" value="Sialidases"/>
    <property type="match status" value="1"/>
</dbReference>
<dbReference type="KEGG" id="taa:NMY3_01169"/>
<name>A0A654LV96_9ARCH</name>
<protein>
    <recommendedName>
        <fullName evidence="3">Exo-alpha-sialidase</fullName>
    </recommendedName>
</protein>
<evidence type="ECO:0000313" key="1">
    <source>
        <dbReference type="EMBL" id="ALI35374.1"/>
    </source>
</evidence>
<reference evidence="2" key="1">
    <citation type="submission" date="2015-10" db="EMBL/GenBank/DDBJ databases">
        <title>Niche specialization of a soil ammonia-oxidizing archaeon, Candidatus Nitrosocosmicus oleophilus.</title>
        <authorList>
            <person name="Jung M.-Y."/>
            <person name="Rhee S.-K."/>
        </authorList>
    </citation>
    <scope>NUCLEOTIDE SEQUENCE [LARGE SCALE GENOMIC DNA]</scope>
    <source>
        <strain evidence="2">MY3</strain>
    </source>
</reference>
<accession>A0A654LV96</accession>
<dbReference type="EMBL" id="CP012850">
    <property type="protein sequence ID" value="ALI35374.1"/>
    <property type="molecule type" value="Genomic_DNA"/>
</dbReference>
<gene>
    <name evidence="1" type="ORF">NMY3_01169</name>
</gene>